<accession>A0A6J1L0B1</accession>
<feature type="transmembrane region" description="Helical" evidence="1">
    <location>
        <begin position="53"/>
        <end position="73"/>
    </location>
</feature>
<name>A0A6J1L0B1_CUCMA</name>
<keyword evidence="1" id="KW-1133">Transmembrane helix</keyword>
<dbReference type="Proteomes" id="UP000504608">
    <property type="component" value="Unplaced"/>
</dbReference>
<reference evidence="3" key="1">
    <citation type="submission" date="2025-08" db="UniProtKB">
        <authorList>
            <consortium name="RefSeq"/>
        </authorList>
    </citation>
    <scope>IDENTIFICATION</scope>
    <source>
        <tissue evidence="3">Young leaves</tissue>
    </source>
</reference>
<dbReference type="GeneID" id="111497913"/>
<keyword evidence="2" id="KW-1185">Reference proteome</keyword>
<dbReference type="KEGG" id="cmax:111497913"/>
<evidence type="ECO:0000256" key="1">
    <source>
        <dbReference type="SAM" id="Phobius"/>
    </source>
</evidence>
<sequence length="125" mass="14405">MTSSSPLSSPLSLHMYPPTFPMGYLTITSHWSSYSRAKLGCCNNNVRWEFHRCYVCLIIALSVLLMVFLFYSISVVENVVSYFITIHSIINSSVEMKERFRLSIQREEKRSKFMAYGLVPPHGID</sequence>
<evidence type="ECO:0000313" key="3">
    <source>
        <dbReference type="RefSeq" id="XP_023004693.1"/>
    </source>
</evidence>
<dbReference type="RefSeq" id="XP_023004693.1">
    <property type="nucleotide sequence ID" value="XM_023148925.1"/>
</dbReference>
<keyword evidence="1" id="KW-0472">Membrane</keyword>
<proteinExistence type="predicted"/>
<gene>
    <name evidence="3" type="primary">LOC111497913</name>
</gene>
<protein>
    <submittedName>
        <fullName evidence="3">Uncharacterized protein LOC111497913 isoform X1</fullName>
    </submittedName>
</protein>
<dbReference type="AlphaFoldDB" id="A0A6J1L0B1"/>
<organism evidence="2 3">
    <name type="scientific">Cucurbita maxima</name>
    <name type="common">Pumpkin</name>
    <name type="synonym">Winter squash</name>
    <dbReference type="NCBI Taxonomy" id="3661"/>
    <lineage>
        <taxon>Eukaryota</taxon>
        <taxon>Viridiplantae</taxon>
        <taxon>Streptophyta</taxon>
        <taxon>Embryophyta</taxon>
        <taxon>Tracheophyta</taxon>
        <taxon>Spermatophyta</taxon>
        <taxon>Magnoliopsida</taxon>
        <taxon>eudicotyledons</taxon>
        <taxon>Gunneridae</taxon>
        <taxon>Pentapetalae</taxon>
        <taxon>rosids</taxon>
        <taxon>fabids</taxon>
        <taxon>Cucurbitales</taxon>
        <taxon>Cucurbitaceae</taxon>
        <taxon>Cucurbiteae</taxon>
        <taxon>Cucurbita</taxon>
    </lineage>
</organism>
<evidence type="ECO:0000313" key="2">
    <source>
        <dbReference type="Proteomes" id="UP000504608"/>
    </source>
</evidence>
<keyword evidence="1" id="KW-0812">Transmembrane</keyword>